<feature type="transmembrane region" description="Helical" evidence="1">
    <location>
        <begin position="51"/>
        <end position="70"/>
    </location>
</feature>
<keyword evidence="1" id="KW-0812">Transmembrane</keyword>
<proteinExistence type="predicted"/>
<feature type="transmembrane region" description="Helical" evidence="1">
    <location>
        <begin position="118"/>
        <end position="138"/>
    </location>
</feature>
<evidence type="ECO:0000256" key="1">
    <source>
        <dbReference type="SAM" id="Phobius"/>
    </source>
</evidence>
<sequence>MTYVSEFYFLSHIFISLIGAILLLALWFNIRKRFKIILEEDETKKRVDKGLLYLSLAMFIWVISGCWSYFGHLLSFEKTIPFQFGIHLLSIVNNMFLLLALFYFYYAPRFIYNNTKNINKILVVIVITSISTFLLSNFSETNTIRNDINFSGIPDLILSGLLCSLLGISLYRTFAHRGLKIVGIISTLVVLLMFSSQLSEVFVNYGNDFSNNLIKIIAKTSLISIFLVLSTTWVIRLANMPKPNEMTISFRDWSLVKISIPTKGVFEQTIDFGSKTTQYKNLLKFAIRRKYGEGDTQSLIVGLAGEIKNQTYLTRIIDNTNTILDLDSMQQLERRDLFTFIGEGRYRLRMIPNHITIDSTLLEEFLKTTENKDYNSLITVN</sequence>
<evidence type="ECO:0000313" key="2">
    <source>
        <dbReference type="EMBL" id="WCO02211.1"/>
    </source>
</evidence>
<dbReference type="RefSeq" id="WP_249995044.1">
    <property type="nucleotide sequence ID" value="NZ_CP116221.1"/>
</dbReference>
<dbReference type="EMBL" id="CP116221">
    <property type="protein sequence ID" value="WCO02211.1"/>
    <property type="molecule type" value="Genomic_DNA"/>
</dbReference>
<feature type="transmembrane region" description="Helical" evidence="1">
    <location>
        <begin position="150"/>
        <end position="171"/>
    </location>
</feature>
<name>A0ABY7RZV9_9FLAO</name>
<feature type="transmembrane region" description="Helical" evidence="1">
    <location>
        <begin position="216"/>
        <end position="238"/>
    </location>
</feature>
<feature type="transmembrane region" description="Helical" evidence="1">
    <location>
        <begin position="6"/>
        <end position="30"/>
    </location>
</feature>
<feature type="transmembrane region" description="Helical" evidence="1">
    <location>
        <begin position="178"/>
        <end position="196"/>
    </location>
</feature>
<keyword evidence="1" id="KW-1133">Transmembrane helix</keyword>
<feature type="transmembrane region" description="Helical" evidence="1">
    <location>
        <begin position="82"/>
        <end position="106"/>
    </location>
</feature>
<reference evidence="2 3" key="1">
    <citation type="submission" date="2023-01" db="EMBL/GenBank/DDBJ databases">
        <title>Psychroserpens ponticola sp. nov., isolated from seawater.</title>
        <authorList>
            <person name="Kristyanto S."/>
            <person name="Jung J."/>
            <person name="Kim J.M."/>
            <person name="Jeon C.O."/>
        </authorList>
    </citation>
    <scope>NUCLEOTIDE SEQUENCE [LARGE SCALE GENOMIC DNA]</scope>
    <source>
        <strain evidence="2 3">MSW6</strain>
    </source>
</reference>
<organism evidence="2 3">
    <name type="scientific">Psychroserpens ponticola</name>
    <dbReference type="NCBI Taxonomy" id="2932268"/>
    <lineage>
        <taxon>Bacteria</taxon>
        <taxon>Pseudomonadati</taxon>
        <taxon>Bacteroidota</taxon>
        <taxon>Flavobacteriia</taxon>
        <taxon>Flavobacteriales</taxon>
        <taxon>Flavobacteriaceae</taxon>
        <taxon>Psychroserpens</taxon>
    </lineage>
</organism>
<dbReference type="Proteomes" id="UP001202717">
    <property type="component" value="Chromosome"/>
</dbReference>
<keyword evidence="1" id="KW-0472">Membrane</keyword>
<accession>A0ABY7RZV9</accession>
<gene>
    <name evidence="2" type="ORF">MUN68_001680</name>
</gene>
<protein>
    <submittedName>
        <fullName evidence="2">Uncharacterized protein</fullName>
    </submittedName>
</protein>
<evidence type="ECO:0000313" key="3">
    <source>
        <dbReference type="Proteomes" id="UP001202717"/>
    </source>
</evidence>
<keyword evidence="3" id="KW-1185">Reference proteome</keyword>